<comment type="caution">
    <text evidence="1">The sequence shown here is derived from an EMBL/GenBank/DDBJ whole genome shotgun (WGS) entry which is preliminary data.</text>
</comment>
<protein>
    <submittedName>
        <fullName evidence="1">Uncharacterized protein</fullName>
    </submittedName>
</protein>
<proteinExistence type="predicted"/>
<gene>
    <name evidence="1" type="ORF">ACGTZG_00370</name>
</gene>
<dbReference type="EMBL" id="JBIEKR010000001">
    <property type="protein sequence ID" value="MFG6271640.1"/>
    <property type="molecule type" value="Genomic_DNA"/>
</dbReference>
<dbReference type="RefSeq" id="WP_113855914.1">
    <property type="nucleotide sequence ID" value="NZ_CP011940.1"/>
</dbReference>
<accession>A0ABW7DJT4</accession>
<organism evidence="1 2">
    <name type="scientific">Megasphaera hexanoica</name>
    <dbReference type="NCBI Taxonomy" id="1675036"/>
    <lineage>
        <taxon>Bacteria</taxon>
        <taxon>Bacillati</taxon>
        <taxon>Bacillota</taxon>
        <taxon>Negativicutes</taxon>
        <taxon>Veillonellales</taxon>
        <taxon>Veillonellaceae</taxon>
        <taxon>Megasphaera</taxon>
    </lineage>
</organism>
<name>A0ABW7DJT4_9FIRM</name>
<dbReference type="Proteomes" id="UP001605989">
    <property type="component" value="Unassembled WGS sequence"/>
</dbReference>
<sequence length="116" mass="13526">MAMPRKEFDKEQFEKLCQMFCTEKEICSWFGTSDKTLSNWCKRTYGKTFSETYKEKREGGKASLRRIQLHLAEKSAAMAIFLGKNYLGQSDADTHKQAVDKANLELRKREVEAKEF</sequence>
<keyword evidence="2" id="KW-1185">Reference proteome</keyword>
<reference evidence="1 2" key="1">
    <citation type="submission" date="2024-10" db="EMBL/GenBank/DDBJ databases">
        <authorList>
            <person name="Sang B.-I."/>
            <person name="Prabhaharan D."/>
        </authorList>
    </citation>
    <scope>NUCLEOTIDE SEQUENCE [LARGE SCALE GENOMIC DNA]</scope>
    <source>
        <strain evidence="1 2">MH</strain>
    </source>
</reference>
<evidence type="ECO:0000313" key="2">
    <source>
        <dbReference type="Proteomes" id="UP001605989"/>
    </source>
</evidence>
<evidence type="ECO:0000313" key="1">
    <source>
        <dbReference type="EMBL" id="MFG6271640.1"/>
    </source>
</evidence>